<dbReference type="Proteomes" id="UP001623661">
    <property type="component" value="Unassembled WGS sequence"/>
</dbReference>
<keyword evidence="1" id="KW-0472">Membrane</keyword>
<dbReference type="RefSeq" id="WP_406765560.1">
    <property type="nucleotide sequence ID" value="NZ_JBJHZY010000002.1"/>
</dbReference>
<proteinExistence type="predicted"/>
<organism evidence="2 3">
    <name type="scientific">Candidatus Clostridium radicumherbarum</name>
    <dbReference type="NCBI Taxonomy" id="3381662"/>
    <lineage>
        <taxon>Bacteria</taxon>
        <taxon>Bacillati</taxon>
        <taxon>Bacillota</taxon>
        <taxon>Clostridia</taxon>
        <taxon>Eubacteriales</taxon>
        <taxon>Clostridiaceae</taxon>
        <taxon>Clostridium</taxon>
    </lineage>
</organism>
<evidence type="ECO:0000313" key="3">
    <source>
        <dbReference type="Proteomes" id="UP001623661"/>
    </source>
</evidence>
<keyword evidence="1" id="KW-0812">Transmembrane</keyword>
<feature type="transmembrane region" description="Helical" evidence="1">
    <location>
        <begin position="7"/>
        <end position="27"/>
    </location>
</feature>
<dbReference type="EMBL" id="JBJHZY010000002">
    <property type="protein sequence ID" value="MFL0268939.1"/>
    <property type="molecule type" value="Genomic_DNA"/>
</dbReference>
<keyword evidence="1" id="KW-1133">Transmembrane helix</keyword>
<sequence>MNITRRNIIALTLLIGLIAAYFLYVGILKGDIVFNSNFQRYVEKVAGKQMSIKKELKVTYFNKNYTIVLSTPKNKDDELYANCFEEKMRGLYYKPTYGAFQGKSNSLYGMIDHFMNNENNDQFYVVYGYNRDLKAASYEVKTNNGGLISIDIHDETYFLNTYKDIVYPVIFFRDSNKNDISRIFYGS</sequence>
<name>A0ABW8TUA5_9CLOT</name>
<evidence type="ECO:0000313" key="2">
    <source>
        <dbReference type="EMBL" id="MFL0268939.1"/>
    </source>
</evidence>
<evidence type="ECO:0000256" key="1">
    <source>
        <dbReference type="SAM" id="Phobius"/>
    </source>
</evidence>
<gene>
    <name evidence="2" type="ORF">ACJDUH_12640</name>
</gene>
<accession>A0ABW8TUA5</accession>
<reference evidence="2 3" key="1">
    <citation type="submission" date="2024-11" db="EMBL/GenBank/DDBJ databases">
        <authorList>
            <person name="Heng Y.C."/>
            <person name="Lim A.C.H."/>
            <person name="Lee J.K.Y."/>
            <person name="Kittelmann S."/>
        </authorList>
    </citation>
    <scope>NUCLEOTIDE SEQUENCE [LARGE SCALE GENOMIC DNA]</scope>
    <source>
        <strain evidence="2 3">WILCCON 0202</strain>
    </source>
</reference>
<protein>
    <submittedName>
        <fullName evidence="2">Uncharacterized protein</fullName>
    </submittedName>
</protein>
<keyword evidence="3" id="KW-1185">Reference proteome</keyword>
<comment type="caution">
    <text evidence="2">The sequence shown here is derived from an EMBL/GenBank/DDBJ whole genome shotgun (WGS) entry which is preliminary data.</text>
</comment>